<protein>
    <submittedName>
        <fullName evidence="1">IS66 family insertion sequence element accessory protein TnpB</fullName>
    </submittedName>
</protein>
<reference evidence="1 2" key="1">
    <citation type="submission" date="2024-08" db="EMBL/GenBank/DDBJ databases">
        <authorList>
            <person name="Ishaq N."/>
        </authorList>
    </citation>
    <scope>NUCLEOTIDE SEQUENCE [LARGE SCALE GENOMIC DNA]</scope>
    <source>
        <strain evidence="1 2">JCM 30400</strain>
    </source>
</reference>
<keyword evidence="2" id="KW-1185">Reference proteome</keyword>
<dbReference type="InterPro" id="IPR008878">
    <property type="entry name" value="Transposase_IS66_Orf2"/>
</dbReference>
<name>A0ABV4NU54_9GAMM</name>
<evidence type="ECO:0000313" key="1">
    <source>
        <dbReference type="EMBL" id="MFA0792499.1"/>
    </source>
</evidence>
<dbReference type="PANTHER" id="PTHR36455:SF1">
    <property type="entry name" value="BLR8292 PROTEIN"/>
    <property type="match status" value="1"/>
</dbReference>
<accession>A0ABV4NU54</accession>
<evidence type="ECO:0000313" key="2">
    <source>
        <dbReference type="Proteomes" id="UP001569414"/>
    </source>
</evidence>
<organism evidence="1 2">
    <name type="scientific">Microbulbifer echini</name>
    <dbReference type="NCBI Taxonomy" id="1529067"/>
    <lineage>
        <taxon>Bacteria</taxon>
        <taxon>Pseudomonadati</taxon>
        <taxon>Pseudomonadota</taxon>
        <taxon>Gammaproteobacteria</taxon>
        <taxon>Cellvibrionales</taxon>
        <taxon>Microbulbiferaceae</taxon>
        <taxon>Microbulbifer</taxon>
    </lineage>
</organism>
<sequence>MWLPFNSKVWFYRQPIDFRKQIDGIVLLVADTLHKDPTSCQLFVFRNKKSDKIRMLYWEGNGFWLLYKRNEKSRFIFPGISNDAIELSISQLQWLLSGLDFIQQEEPEKLYFSRFY</sequence>
<dbReference type="PANTHER" id="PTHR36455">
    <property type="match status" value="1"/>
</dbReference>
<dbReference type="Proteomes" id="UP001569414">
    <property type="component" value="Unassembled WGS sequence"/>
</dbReference>
<dbReference type="NCBIfam" id="NF033819">
    <property type="entry name" value="IS66_TnpB"/>
    <property type="match status" value="1"/>
</dbReference>
<dbReference type="RefSeq" id="WP_371844890.1">
    <property type="nucleotide sequence ID" value="NZ_JBGMEL010000028.1"/>
</dbReference>
<proteinExistence type="predicted"/>
<dbReference type="Pfam" id="PF05717">
    <property type="entry name" value="TnpB_IS66"/>
    <property type="match status" value="1"/>
</dbReference>
<comment type="caution">
    <text evidence="1">The sequence shown here is derived from an EMBL/GenBank/DDBJ whole genome shotgun (WGS) entry which is preliminary data.</text>
</comment>
<dbReference type="EMBL" id="JBGMEL010000028">
    <property type="protein sequence ID" value="MFA0792499.1"/>
    <property type="molecule type" value="Genomic_DNA"/>
</dbReference>
<gene>
    <name evidence="1" type="primary">tnpB</name>
    <name evidence="1" type="ORF">ACCI51_18330</name>
</gene>